<dbReference type="PANTHER" id="PTHR30024">
    <property type="entry name" value="ALIPHATIC SULFONATES-BINDING PROTEIN-RELATED"/>
    <property type="match status" value="1"/>
</dbReference>
<dbReference type="Proteomes" id="UP001055117">
    <property type="component" value="Unassembled WGS sequence"/>
</dbReference>
<sequence length="338" mass="35507">MRLHLGYVPLCDAAPVIAAHEMGFARAEGLDLELTAEPSWATLRDRLALGYLDAAHILAPLALASALALSGPPSDLIVPLSLSLNGNAITLSNPLWATMAPESERLADVAGAFARMAGARREAGRPLTLGTVHPFSSHTYQLRLFCEAGGLDPAAVRLVAVPPQHSVEALSRGIVDGFCAGAPWNAVAVAAGLGRIAALGCEVAPDAPEKVLAVAPRLEGAIPPLVRAVAHAGRWCADPANRTELAHRLARRPYLNLDPHLIARTFEGTIVLDGPGREREAPDYLRLDAAAQEPRAAHVGWILSQMRAAGQMPAEDLLPAAEAVYRPDLYAAAGLSPA</sequence>
<dbReference type="PANTHER" id="PTHR30024:SF43">
    <property type="entry name" value="BLL4572 PROTEIN"/>
    <property type="match status" value="1"/>
</dbReference>
<name>A0ABQ4QEE6_9HYPH</name>
<gene>
    <name evidence="1" type="primary">nrtA</name>
    <name evidence="1" type="ORF">AFCDBAGC_1333</name>
</gene>
<dbReference type="SUPFAM" id="SSF53850">
    <property type="entry name" value="Periplasmic binding protein-like II"/>
    <property type="match status" value="1"/>
</dbReference>
<evidence type="ECO:0000313" key="2">
    <source>
        <dbReference type="Proteomes" id="UP001055117"/>
    </source>
</evidence>
<dbReference type="Gene3D" id="3.40.190.10">
    <property type="entry name" value="Periplasmic binding protein-like II"/>
    <property type="match status" value="2"/>
</dbReference>
<evidence type="ECO:0000313" key="1">
    <source>
        <dbReference type="EMBL" id="GJD43481.1"/>
    </source>
</evidence>
<comment type="caution">
    <text evidence="1">The sequence shown here is derived from an EMBL/GenBank/DDBJ whole genome shotgun (WGS) entry which is preliminary data.</text>
</comment>
<accession>A0ABQ4QEE6</accession>
<dbReference type="RefSeq" id="WP_147763365.1">
    <property type="nucleotide sequence ID" value="NZ_BPQG01000016.1"/>
</dbReference>
<dbReference type="Pfam" id="PF13379">
    <property type="entry name" value="NMT1_2"/>
    <property type="match status" value="1"/>
</dbReference>
<reference evidence="1 2" key="1">
    <citation type="journal article" date="2021" name="Front. Microbiol.">
        <title>Comprehensive Comparative Genomics and Phenotyping of Methylobacterium Species.</title>
        <authorList>
            <person name="Alessa O."/>
            <person name="Ogura Y."/>
            <person name="Fujitani Y."/>
            <person name="Takami H."/>
            <person name="Hayashi T."/>
            <person name="Sahin N."/>
            <person name="Tani A."/>
        </authorList>
    </citation>
    <scope>NUCLEOTIDE SEQUENCE [LARGE SCALE GENOMIC DNA]</scope>
    <source>
        <strain evidence="1 2">DSM 23679</strain>
    </source>
</reference>
<keyword evidence="2" id="KW-1185">Reference proteome</keyword>
<organism evidence="1 2">
    <name type="scientific">Methylobacterium cerastii</name>
    <dbReference type="NCBI Taxonomy" id="932741"/>
    <lineage>
        <taxon>Bacteria</taxon>
        <taxon>Pseudomonadati</taxon>
        <taxon>Pseudomonadota</taxon>
        <taxon>Alphaproteobacteria</taxon>
        <taxon>Hyphomicrobiales</taxon>
        <taxon>Methylobacteriaceae</taxon>
        <taxon>Methylobacterium</taxon>
    </lineage>
</organism>
<proteinExistence type="predicted"/>
<dbReference type="EMBL" id="BPQG01000016">
    <property type="protein sequence ID" value="GJD43481.1"/>
    <property type="molecule type" value="Genomic_DNA"/>
</dbReference>
<protein>
    <submittedName>
        <fullName evidence="1">Nitrate/nitrite binding protein NrtA</fullName>
    </submittedName>
</protein>